<dbReference type="Gene3D" id="1.25.40.10">
    <property type="entry name" value="Tetratricopeptide repeat domain"/>
    <property type="match status" value="5"/>
</dbReference>
<feature type="repeat" description="PPR" evidence="2">
    <location>
        <begin position="295"/>
        <end position="329"/>
    </location>
</feature>
<dbReference type="FunFam" id="1.25.40.10:FF:000073">
    <property type="entry name" value="Pentatricopeptide repeat-containing protein chloroplastic"/>
    <property type="match status" value="1"/>
</dbReference>
<dbReference type="GO" id="GO:0008270">
    <property type="term" value="F:zinc ion binding"/>
    <property type="evidence" value="ECO:0007669"/>
    <property type="project" value="InterPro"/>
</dbReference>
<dbReference type="HOGENOM" id="CLU_002706_15_1_1"/>
<dbReference type="InterPro" id="IPR011990">
    <property type="entry name" value="TPR-like_helical_dom_sf"/>
</dbReference>
<protein>
    <recommendedName>
        <fullName evidence="3">DYW domain-containing protein</fullName>
    </recommendedName>
</protein>
<feature type="repeat" description="PPR" evidence="2">
    <location>
        <begin position="398"/>
        <end position="428"/>
    </location>
</feature>
<feature type="repeat" description="PPR" evidence="2">
    <location>
        <begin position="496"/>
        <end position="530"/>
    </location>
</feature>
<dbReference type="KEGG" id="smo:SELMODRAFT_85926"/>
<keyword evidence="1" id="KW-0677">Repeat</keyword>
<keyword evidence="5" id="KW-1185">Reference proteome</keyword>
<dbReference type="Pfam" id="PF13041">
    <property type="entry name" value="PPR_2"/>
    <property type="match status" value="2"/>
</dbReference>
<dbReference type="InterPro" id="IPR046960">
    <property type="entry name" value="PPR_At4g14850-like_plant"/>
</dbReference>
<dbReference type="AlphaFoldDB" id="D8R551"/>
<reference evidence="4 5" key="1">
    <citation type="journal article" date="2011" name="Science">
        <title>The Selaginella genome identifies genetic changes associated with the evolution of vascular plants.</title>
        <authorList>
            <person name="Banks J.A."/>
            <person name="Nishiyama T."/>
            <person name="Hasebe M."/>
            <person name="Bowman J.L."/>
            <person name="Gribskov M."/>
            <person name="dePamphilis C."/>
            <person name="Albert V.A."/>
            <person name="Aono N."/>
            <person name="Aoyama T."/>
            <person name="Ambrose B.A."/>
            <person name="Ashton N.W."/>
            <person name="Axtell M.J."/>
            <person name="Barker E."/>
            <person name="Barker M.S."/>
            <person name="Bennetzen J.L."/>
            <person name="Bonawitz N.D."/>
            <person name="Chapple C."/>
            <person name="Cheng C."/>
            <person name="Correa L.G."/>
            <person name="Dacre M."/>
            <person name="DeBarry J."/>
            <person name="Dreyer I."/>
            <person name="Elias M."/>
            <person name="Engstrom E.M."/>
            <person name="Estelle M."/>
            <person name="Feng L."/>
            <person name="Finet C."/>
            <person name="Floyd S.K."/>
            <person name="Frommer W.B."/>
            <person name="Fujita T."/>
            <person name="Gramzow L."/>
            <person name="Gutensohn M."/>
            <person name="Harholt J."/>
            <person name="Hattori M."/>
            <person name="Heyl A."/>
            <person name="Hirai T."/>
            <person name="Hiwatashi Y."/>
            <person name="Ishikawa M."/>
            <person name="Iwata M."/>
            <person name="Karol K.G."/>
            <person name="Koehler B."/>
            <person name="Kolukisaoglu U."/>
            <person name="Kubo M."/>
            <person name="Kurata T."/>
            <person name="Lalonde S."/>
            <person name="Li K."/>
            <person name="Li Y."/>
            <person name="Litt A."/>
            <person name="Lyons E."/>
            <person name="Manning G."/>
            <person name="Maruyama T."/>
            <person name="Michael T.P."/>
            <person name="Mikami K."/>
            <person name="Miyazaki S."/>
            <person name="Morinaga S."/>
            <person name="Murata T."/>
            <person name="Mueller-Roeber B."/>
            <person name="Nelson D.R."/>
            <person name="Obara M."/>
            <person name="Oguri Y."/>
            <person name="Olmstead R.G."/>
            <person name="Onodera N."/>
            <person name="Petersen B.L."/>
            <person name="Pils B."/>
            <person name="Prigge M."/>
            <person name="Rensing S.A."/>
            <person name="Riano-Pachon D.M."/>
            <person name="Roberts A.W."/>
            <person name="Sato Y."/>
            <person name="Scheller H.V."/>
            <person name="Schulz B."/>
            <person name="Schulz C."/>
            <person name="Shakirov E.V."/>
            <person name="Shibagaki N."/>
            <person name="Shinohara N."/>
            <person name="Shippen D.E."/>
            <person name="Soerensen I."/>
            <person name="Sotooka R."/>
            <person name="Sugimoto N."/>
            <person name="Sugita M."/>
            <person name="Sumikawa N."/>
            <person name="Tanurdzic M."/>
            <person name="Theissen G."/>
            <person name="Ulvskov P."/>
            <person name="Wakazuki S."/>
            <person name="Weng J.K."/>
            <person name="Willats W.W."/>
            <person name="Wipf D."/>
            <person name="Wolf P.G."/>
            <person name="Yang L."/>
            <person name="Zimmer A.D."/>
            <person name="Zhu Q."/>
            <person name="Mitros T."/>
            <person name="Hellsten U."/>
            <person name="Loque D."/>
            <person name="Otillar R."/>
            <person name="Salamov A."/>
            <person name="Schmutz J."/>
            <person name="Shapiro H."/>
            <person name="Lindquist E."/>
            <person name="Lucas S."/>
            <person name="Rokhsar D."/>
            <person name="Grigoriev I.V."/>
        </authorList>
    </citation>
    <scope>NUCLEOTIDE SEQUENCE [LARGE SCALE GENOMIC DNA]</scope>
</reference>
<dbReference type="Proteomes" id="UP000001514">
    <property type="component" value="Unassembled WGS sequence"/>
</dbReference>
<dbReference type="InParanoid" id="D8R551"/>
<feature type="repeat" description="PPR" evidence="2">
    <location>
        <begin position="194"/>
        <end position="228"/>
    </location>
</feature>
<evidence type="ECO:0000256" key="2">
    <source>
        <dbReference type="PROSITE-ProRule" id="PRU00708"/>
    </source>
</evidence>
<evidence type="ECO:0000259" key="3">
    <source>
        <dbReference type="Pfam" id="PF14432"/>
    </source>
</evidence>
<accession>D8R551</accession>
<dbReference type="eggNOG" id="KOG4197">
    <property type="taxonomic scope" value="Eukaryota"/>
</dbReference>
<dbReference type="Gramene" id="EFJ32782">
    <property type="protein sequence ID" value="EFJ32782"/>
    <property type="gene ID" value="SELMODRAFT_85926"/>
</dbReference>
<dbReference type="PROSITE" id="PS51375">
    <property type="entry name" value="PPR"/>
    <property type="match status" value="4"/>
</dbReference>
<gene>
    <name evidence="4" type="ORF">SELMODRAFT_85926</name>
</gene>
<feature type="domain" description="DYW" evidence="3">
    <location>
        <begin position="720"/>
        <end position="787"/>
    </location>
</feature>
<proteinExistence type="predicted"/>
<sequence>MDLEGVPRSASNLVSSISACARLGSAFLSQGRELHERYCQWWRRGGGGEVAVAVAGEEDDLVATALVDMYSKCGSLDDARRVFDDYSVDSKRMALWTAMVSGYALHGHSRQALELYQRFLSVSSEPPDTVMLLSAITACSSAEFLDDGRAIHAQISSRELDHHTHLGNGLVNMYGRCKELHRARKAFEKITAKNLVSWNVIIGAYAQEGHRGHAMELFQRMDPEGVAADAVTFLHVLDACGGVEAAGDVRRIHKKLELSGLEWDVFVASSLVNAYGKCGCLAEAKRVFDTMPLKNTVTMTSMLAAYAQHGLGEEALEIYREMESQGRKADRVTFISALDACSSIGALSQGRAIHSRLLVSGIIQQPDVVLGTALLNMYGRCGVLDAAKSLFDGMADKNTITWNALMGSYAQWGYGKEALNLYHSMDAQPNSLTFLAMLTACSTVGALLQGRAAHARLAPAGFEKEVEVGVALVNMYGKCGSLEDALGTFAKLERKTVVTWTVAMLALAHHGEFRETLRLFTEMELDGVAPDSVALLAALFACSHSGKLKEGRSYFTNMIQDYGVSPTLAHYDCVVDLLCRTGLLGRAEELIDSMPFEPSAVTWTTLLAACRTHSTLYDKAKVAADKALETEPHNAGIYFALSYMYSGVRTYRQERLNVSDKLNSIQRQVGRCFIETRNQIHEIVAGETAAHPYAAAVDEELHRLNIELTIERGCKVEEKNHSAKRAVVLGLVSTLPGTTIRVVKNLKLCADCHHAIKLFSKIRGRRIIVRDYVEFHHIEKGVCSCDGRKPALGLGLDCLVAPPTHIPGTLW</sequence>
<evidence type="ECO:0000313" key="5">
    <source>
        <dbReference type="Proteomes" id="UP000001514"/>
    </source>
</evidence>
<dbReference type="SUPFAM" id="SSF48452">
    <property type="entry name" value="TPR-like"/>
    <property type="match status" value="1"/>
</dbReference>
<name>D8R551_SELML</name>
<dbReference type="Pfam" id="PF14432">
    <property type="entry name" value="DYW_deaminase"/>
    <property type="match status" value="1"/>
</dbReference>
<dbReference type="FunFam" id="1.25.40.10:FF:000090">
    <property type="entry name" value="Pentatricopeptide repeat-containing protein, chloroplastic"/>
    <property type="match status" value="1"/>
</dbReference>
<dbReference type="FunFam" id="1.25.40.10:FF:000344">
    <property type="entry name" value="Pentatricopeptide repeat-containing protein"/>
    <property type="match status" value="1"/>
</dbReference>
<dbReference type="GO" id="GO:0009451">
    <property type="term" value="P:RNA modification"/>
    <property type="evidence" value="ECO:0007669"/>
    <property type="project" value="InterPro"/>
</dbReference>
<dbReference type="InterPro" id="IPR002885">
    <property type="entry name" value="PPR_rpt"/>
</dbReference>
<dbReference type="NCBIfam" id="TIGR00756">
    <property type="entry name" value="PPR"/>
    <property type="match status" value="4"/>
</dbReference>
<dbReference type="GO" id="GO:0003729">
    <property type="term" value="F:mRNA binding"/>
    <property type="evidence" value="ECO:0007669"/>
    <property type="project" value="UniProtKB-ARBA"/>
</dbReference>
<dbReference type="Pfam" id="PF01535">
    <property type="entry name" value="PPR"/>
    <property type="match status" value="8"/>
</dbReference>
<dbReference type="InterPro" id="IPR032867">
    <property type="entry name" value="DYW_dom"/>
</dbReference>
<dbReference type="EMBL" id="GL377572">
    <property type="protein sequence ID" value="EFJ32782.1"/>
    <property type="molecule type" value="Genomic_DNA"/>
</dbReference>
<dbReference type="PANTHER" id="PTHR47926:SF533">
    <property type="entry name" value="DYW DOMAIN-CONTAINING PROTEIN"/>
    <property type="match status" value="1"/>
</dbReference>
<evidence type="ECO:0000256" key="1">
    <source>
        <dbReference type="ARBA" id="ARBA00022737"/>
    </source>
</evidence>
<organism evidence="5">
    <name type="scientific">Selaginella moellendorffii</name>
    <name type="common">Spikemoss</name>
    <dbReference type="NCBI Taxonomy" id="88036"/>
    <lineage>
        <taxon>Eukaryota</taxon>
        <taxon>Viridiplantae</taxon>
        <taxon>Streptophyta</taxon>
        <taxon>Embryophyta</taxon>
        <taxon>Tracheophyta</taxon>
        <taxon>Lycopodiopsida</taxon>
        <taxon>Selaginellales</taxon>
        <taxon>Selaginellaceae</taxon>
        <taxon>Selaginella</taxon>
    </lineage>
</organism>
<evidence type="ECO:0000313" key="4">
    <source>
        <dbReference type="EMBL" id="EFJ32782.1"/>
    </source>
</evidence>
<dbReference type="PANTHER" id="PTHR47926">
    <property type="entry name" value="PENTATRICOPEPTIDE REPEAT-CONTAINING PROTEIN"/>
    <property type="match status" value="1"/>
</dbReference>